<dbReference type="Proteomes" id="UP001596086">
    <property type="component" value="Unassembled WGS sequence"/>
</dbReference>
<dbReference type="InterPro" id="IPR010987">
    <property type="entry name" value="Glutathione-S-Trfase_C-like"/>
</dbReference>
<sequence>MLTLTTFRSVPEFAIGYVRDLRVRWALEEAGLPYLLRALAFEEAATPAYRREQPFSQIPVLQDGGLTLFESGAILLHLGERSPALLPLDADERARATMWMFAALNSVEPYVGNLVNLVVFAAGEPWAAGARPATEAMVDKRLRDLDDWLEGRNWLAKDFSAADILMTTVLRLMDNMEMVERYARVRAYRDRCMARPAFKKALADQVAHFRQAQEAAA</sequence>
<dbReference type="SFLD" id="SFLDS00019">
    <property type="entry name" value="Glutathione_Transferase_(cytos"/>
    <property type="match status" value="1"/>
</dbReference>
<dbReference type="SFLD" id="SFLDG00358">
    <property type="entry name" value="Main_(cytGST)"/>
    <property type="match status" value="1"/>
</dbReference>
<comment type="caution">
    <text evidence="3">The sequence shown here is derived from an EMBL/GenBank/DDBJ whole genome shotgun (WGS) entry which is preliminary data.</text>
</comment>
<keyword evidence="4" id="KW-1185">Reference proteome</keyword>
<organism evidence="3 4">
    <name type="scientific">Massilia aerilata</name>
    <dbReference type="NCBI Taxonomy" id="453817"/>
    <lineage>
        <taxon>Bacteria</taxon>
        <taxon>Pseudomonadati</taxon>
        <taxon>Pseudomonadota</taxon>
        <taxon>Betaproteobacteria</taxon>
        <taxon>Burkholderiales</taxon>
        <taxon>Oxalobacteraceae</taxon>
        <taxon>Telluria group</taxon>
        <taxon>Massilia</taxon>
    </lineage>
</organism>
<dbReference type="EMBL" id="JBHSMZ010000016">
    <property type="protein sequence ID" value="MFC5551222.1"/>
    <property type="molecule type" value="Genomic_DNA"/>
</dbReference>
<protein>
    <submittedName>
        <fullName evidence="3">Glutathione S-transferase family protein</fullName>
    </submittedName>
</protein>
<evidence type="ECO:0000259" key="1">
    <source>
        <dbReference type="PROSITE" id="PS50404"/>
    </source>
</evidence>
<dbReference type="PROSITE" id="PS50405">
    <property type="entry name" value="GST_CTER"/>
    <property type="match status" value="1"/>
</dbReference>
<dbReference type="InterPro" id="IPR036282">
    <property type="entry name" value="Glutathione-S-Trfase_C_sf"/>
</dbReference>
<dbReference type="SUPFAM" id="SSF52833">
    <property type="entry name" value="Thioredoxin-like"/>
    <property type="match status" value="1"/>
</dbReference>
<reference evidence="4" key="1">
    <citation type="journal article" date="2019" name="Int. J. Syst. Evol. Microbiol.">
        <title>The Global Catalogue of Microorganisms (GCM) 10K type strain sequencing project: providing services to taxonomists for standard genome sequencing and annotation.</title>
        <authorList>
            <consortium name="The Broad Institute Genomics Platform"/>
            <consortium name="The Broad Institute Genome Sequencing Center for Infectious Disease"/>
            <person name="Wu L."/>
            <person name="Ma J."/>
        </authorList>
    </citation>
    <scope>NUCLEOTIDE SEQUENCE [LARGE SCALE GENOMIC DNA]</scope>
    <source>
        <strain evidence="4">CGMCC 4.5798</strain>
    </source>
</reference>
<dbReference type="InterPro" id="IPR040079">
    <property type="entry name" value="Glutathione_S-Trfase"/>
</dbReference>
<dbReference type="RefSeq" id="WP_379774972.1">
    <property type="nucleotide sequence ID" value="NZ_JBHSMZ010000016.1"/>
</dbReference>
<dbReference type="PROSITE" id="PS50404">
    <property type="entry name" value="GST_NTER"/>
    <property type="match status" value="1"/>
</dbReference>
<feature type="domain" description="GST C-terminal" evidence="2">
    <location>
        <begin position="89"/>
        <end position="215"/>
    </location>
</feature>
<dbReference type="Gene3D" id="3.40.30.10">
    <property type="entry name" value="Glutaredoxin"/>
    <property type="match status" value="1"/>
</dbReference>
<gene>
    <name evidence="3" type="ORF">ACFPO9_22100</name>
</gene>
<evidence type="ECO:0000259" key="2">
    <source>
        <dbReference type="PROSITE" id="PS50405"/>
    </source>
</evidence>
<proteinExistence type="predicted"/>
<dbReference type="PANTHER" id="PTHR44051:SF8">
    <property type="entry name" value="GLUTATHIONE S-TRANSFERASE GSTA"/>
    <property type="match status" value="1"/>
</dbReference>
<accession>A0ABW0S413</accession>
<dbReference type="CDD" id="cd03207">
    <property type="entry name" value="GST_C_8"/>
    <property type="match status" value="1"/>
</dbReference>
<evidence type="ECO:0000313" key="3">
    <source>
        <dbReference type="EMBL" id="MFC5551222.1"/>
    </source>
</evidence>
<dbReference type="PANTHER" id="PTHR44051">
    <property type="entry name" value="GLUTATHIONE S-TRANSFERASE-RELATED"/>
    <property type="match status" value="1"/>
</dbReference>
<name>A0ABW0S413_9BURK</name>
<dbReference type="CDD" id="cd03046">
    <property type="entry name" value="GST_N_GTT1_like"/>
    <property type="match status" value="1"/>
</dbReference>
<feature type="domain" description="GST N-terminal" evidence="1">
    <location>
        <begin position="22"/>
        <end position="86"/>
    </location>
</feature>
<dbReference type="InterPro" id="IPR036249">
    <property type="entry name" value="Thioredoxin-like_sf"/>
</dbReference>
<dbReference type="InterPro" id="IPR004045">
    <property type="entry name" value="Glutathione_S-Trfase_N"/>
</dbReference>
<evidence type="ECO:0000313" key="4">
    <source>
        <dbReference type="Proteomes" id="UP001596086"/>
    </source>
</evidence>
<dbReference type="SUPFAM" id="SSF47616">
    <property type="entry name" value="GST C-terminal domain-like"/>
    <property type="match status" value="1"/>
</dbReference>
<dbReference type="Gene3D" id="1.20.1050.10">
    <property type="match status" value="1"/>
</dbReference>
<dbReference type="Pfam" id="PF02798">
    <property type="entry name" value="GST_N"/>
    <property type="match status" value="1"/>
</dbReference>